<sequence>MLLDGSSARALEPAKGLTPALITDEVIAEVREFLASPLVAMSIAMQNERRHGVSQERIDALDKQWRAEADSERKPLISATLSSPLSTYLTRVQARSLGRYCEIFVMDAYGLNVGQSSITSDYWQGDEAKWQKTYPKGPDAVFIDEAEWNEETRTWRAQLSLTVTEPGTGRAIGAATIELNLTELQRQAFTR</sequence>
<dbReference type="OrthoDB" id="195732at2"/>
<evidence type="ECO:0000313" key="2">
    <source>
        <dbReference type="Proteomes" id="UP000249590"/>
    </source>
</evidence>
<dbReference type="RefSeq" id="WP_111344045.1">
    <property type="nucleotide sequence ID" value="NZ_JAIWKD010000001.1"/>
</dbReference>
<accession>A0A8B2P2X2</accession>
<reference evidence="1 2" key="1">
    <citation type="submission" date="2018-05" db="EMBL/GenBank/DDBJ databases">
        <title>Acuticoccus sediminis sp. nov., isolated from deep-sea sediment of Indian Ocean.</title>
        <authorList>
            <person name="Liu X."/>
            <person name="Lai Q."/>
            <person name="Du Y."/>
            <person name="Sun F."/>
            <person name="Zhang X."/>
            <person name="Wang S."/>
            <person name="Shao Z."/>
        </authorList>
    </citation>
    <scope>NUCLEOTIDE SEQUENCE [LARGE SCALE GENOMIC DNA]</scope>
    <source>
        <strain evidence="1 2">PTG4-2</strain>
    </source>
</reference>
<protein>
    <submittedName>
        <fullName evidence="1">Uncharacterized protein</fullName>
    </submittedName>
</protein>
<proteinExistence type="predicted"/>
<gene>
    <name evidence="1" type="ORF">DLJ53_03695</name>
</gene>
<dbReference type="EMBL" id="QHHQ01000001">
    <property type="protein sequence ID" value="RAI04496.1"/>
    <property type="molecule type" value="Genomic_DNA"/>
</dbReference>
<evidence type="ECO:0000313" key="1">
    <source>
        <dbReference type="EMBL" id="RAI04496.1"/>
    </source>
</evidence>
<dbReference type="Proteomes" id="UP000249590">
    <property type="component" value="Unassembled WGS sequence"/>
</dbReference>
<organism evidence="1 2">
    <name type="scientific">Acuticoccus sediminis</name>
    <dbReference type="NCBI Taxonomy" id="2184697"/>
    <lineage>
        <taxon>Bacteria</taxon>
        <taxon>Pseudomonadati</taxon>
        <taxon>Pseudomonadota</taxon>
        <taxon>Alphaproteobacteria</taxon>
        <taxon>Hyphomicrobiales</taxon>
        <taxon>Amorphaceae</taxon>
        <taxon>Acuticoccus</taxon>
    </lineage>
</organism>
<dbReference type="AlphaFoldDB" id="A0A8B2P2X2"/>
<keyword evidence="2" id="KW-1185">Reference proteome</keyword>
<name>A0A8B2P2X2_9HYPH</name>
<comment type="caution">
    <text evidence="1">The sequence shown here is derived from an EMBL/GenBank/DDBJ whole genome shotgun (WGS) entry which is preliminary data.</text>
</comment>